<protein>
    <submittedName>
        <fullName evidence="1">Uncharacterized protein</fullName>
    </submittedName>
</protein>
<evidence type="ECO:0000313" key="1">
    <source>
        <dbReference type="EMBL" id="KAJ7409170.1"/>
    </source>
</evidence>
<proteinExistence type="predicted"/>
<keyword evidence="2" id="KW-1185">Reference proteome</keyword>
<evidence type="ECO:0000313" key="2">
    <source>
        <dbReference type="Proteomes" id="UP001145742"/>
    </source>
</evidence>
<comment type="caution">
    <text evidence="1">The sequence shown here is derived from an EMBL/GenBank/DDBJ whole genome shotgun (WGS) entry which is preliminary data.</text>
</comment>
<sequence length="167" mass="18681">MLQGSPAGHRDQGRMEEWTDGNPMAFKGKCKGLHLGNNNHSQEHRLRMTGYGAALLNQPWRILRIKTATWAALRKHSWDTGRNCAHIVSIPPRSLCIPQTGKTQINCNDAADGPQGSRELENLPREDRRKKLGLLTPEKGFQKDLIASANIIKKMELGSLDRLVVAR</sequence>
<reference evidence="1" key="1">
    <citation type="submission" date="2019-10" db="EMBL/GenBank/DDBJ databases">
        <authorList>
            <person name="Soares A.E.R."/>
            <person name="Aleixo A."/>
            <person name="Schneider P."/>
            <person name="Miyaki C.Y."/>
            <person name="Schneider M.P."/>
            <person name="Mello C."/>
            <person name="Vasconcelos A.T.R."/>
        </authorList>
    </citation>
    <scope>NUCLEOTIDE SEQUENCE</scope>
    <source>
        <tissue evidence="1">Muscle</tissue>
    </source>
</reference>
<accession>A0ABQ9CWX7</accession>
<organism evidence="1 2">
    <name type="scientific">Willisornis vidua</name>
    <name type="common">Xingu scale-backed antbird</name>
    <dbReference type="NCBI Taxonomy" id="1566151"/>
    <lineage>
        <taxon>Eukaryota</taxon>
        <taxon>Metazoa</taxon>
        <taxon>Chordata</taxon>
        <taxon>Craniata</taxon>
        <taxon>Vertebrata</taxon>
        <taxon>Euteleostomi</taxon>
        <taxon>Archelosauria</taxon>
        <taxon>Archosauria</taxon>
        <taxon>Dinosauria</taxon>
        <taxon>Saurischia</taxon>
        <taxon>Theropoda</taxon>
        <taxon>Coelurosauria</taxon>
        <taxon>Aves</taxon>
        <taxon>Neognathae</taxon>
        <taxon>Neoaves</taxon>
        <taxon>Telluraves</taxon>
        <taxon>Australaves</taxon>
        <taxon>Passeriformes</taxon>
        <taxon>Thamnophilidae</taxon>
        <taxon>Willisornis</taxon>
    </lineage>
</organism>
<gene>
    <name evidence="1" type="ORF">WISP_116323</name>
</gene>
<dbReference type="EMBL" id="WHWB01034489">
    <property type="protein sequence ID" value="KAJ7409170.1"/>
    <property type="molecule type" value="Genomic_DNA"/>
</dbReference>
<name>A0ABQ9CWX7_9PASS</name>
<dbReference type="Proteomes" id="UP001145742">
    <property type="component" value="Unassembled WGS sequence"/>
</dbReference>